<proteinExistence type="predicted"/>
<accession>A0A6M3LGT9</accession>
<sequence>MNSDILKPITGHDVGIQVDIFGNETIYVTKSKGIINQPTLWDKLREQGILKERTKCDKR</sequence>
<reference evidence="1" key="1">
    <citation type="submission" date="2020-03" db="EMBL/GenBank/DDBJ databases">
        <title>The deep terrestrial virosphere.</title>
        <authorList>
            <person name="Holmfeldt K."/>
            <person name="Nilsson E."/>
            <person name="Simone D."/>
            <person name="Lopez-Fernandez M."/>
            <person name="Wu X."/>
            <person name="de Brujin I."/>
            <person name="Lundin D."/>
            <person name="Andersson A."/>
            <person name="Bertilsson S."/>
            <person name="Dopson M."/>
        </authorList>
    </citation>
    <scope>NUCLEOTIDE SEQUENCE</scope>
    <source>
        <strain evidence="1">MM415B04183</strain>
    </source>
</reference>
<organism evidence="1">
    <name type="scientific">viral metagenome</name>
    <dbReference type="NCBI Taxonomy" id="1070528"/>
    <lineage>
        <taxon>unclassified sequences</taxon>
        <taxon>metagenomes</taxon>
        <taxon>organismal metagenomes</taxon>
    </lineage>
</organism>
<evidence type="ECO:0000313" key="1">
    <source>
        <dbReference type="EMBL" id="QJA93569.1"/>
    </source>
</evidence>
<dbReference type="AlphaFoldDB" id="A0A6M3LGT9"/>
<name>A0A6M3LGT9_9ZZZZ</name>
<protein>
    <submittedName>
        <fullName evidence="1">Uncharacterized protein</fullName>
    </submittedName>
</protein>
<dbReference type="EMBL" id="MT143160">
    <property type="protein sequence ID" value="QJA93569.1"/>
    <property type="molecule type" value="Genomic_DNA"/>
</dbReference>
<gene>
    <name evidence="1" type="ORF">MM415B04183_0002</name>
</gene>